<dbReference type="PROSITE" id="PS50088">
    <property type="entry name" value="ANK_REPEAT"/>
    <property type="match status" value="2"/>
</dbReference>
<feature type="repeat" description="ANK" evidence="3">
    <location>
        <begin position="87"/>
        <end position="119"/>
    </location>
</feature>
<dbReference type="PANTHER" id="PTHR24189">
    <property type="entry name" value="MYOTROPHIN"/>
    <property type="match status" value="1"/>
</dbReference>
<keyword evidence="2 3" id="KW-0040">ANK repeat</keyword>
<organism evidence="4 5">
    <name type="scientific">Eiseniibacteriota bacterium</name>
    <dbReference type="NCBI Taxonomy" id="2212470"/>
    <lineage>
        <taxon>Bacteria</taxon>
        <taxon>Candidatus Eiseniibacteriota</taxon>
    </lineage>
</organism>
<evidence type="ECO:0000256" key="3">
    <source>
        <dbReference type="PROSITE-ProRule" id="PRU00023"/>
    </source>
</evidence>
<comment type="caution">
    <text evidence="4">The sequence shown here is derived from an EMBL/GenBank/DDBJ whole genome shotgun (WGS) entry which is preliminary data.</text>
</comment>
<dbReference type="InterPro" id="IPR050745">
    <property type="entry name" value="Multifunctional_regulatory"/>
</dbReference>
<dbReference type="SUPFAM" id="SSF48403">
    <property type="entry name" value="Ankyrin repeat"/>
    <property type="match status" value="1"/>
</dbReference>
<protein>
    <recommendedName>
        <fullName evidence="6">Ankyrin repeat domain-containing protein</fullName>
    </recommendedName>
</protein>
<dbReference type="InterPro" id="IPR036770">
    <property type="entry name" value="Ankyrin_rpt-contain_sf"/>
</dbReference>
<evidence type="ECO:0000256" key="2">
    <source>
        <dbReference type="ARBA" id="ARBA00023043"/>
    </source>
</evidence>
<dbReference type="SMART" id="SM00248">
    <property type="entry name" value="ANK"/>
    <property type="match status" value="4"/>
</dbReference>
<accession>A0A7Y2E5N9</accession>
<evidence type="ECO:0000313" key="5">
    <source>
        <dbReference type="Proteomes" id="UP000547674"/>
    </source>
</evidence>
<evidence type="ECO:0000256" key="1">
    <source>
        <dbReference type="ARBA" id="ARBA00022737"/>
    </source>
</evidence>
<name>A0A7Y2E5N9_UNCEI</name>
<dbReference type="InterPro" id="IPR002110">
    <property type="entry name" value="Ankyrin_rpt"/>
</dbReference>
<proteinExistence type="predicted"/>
<dbReference type="AlphaFoldDB" id="A0A7Y2E5N9"/>
<dbReference type="Gene3D" id="1.25.40.20">
    <property type="entry name" value="Ankyrin repeat-containing domain"/>
    <property type="match status" value="2"/>
</dbReference>
<dbReference type="PANTHER" id="PTHR24189:SF50">
    <property type="entry name" value="ANKYRIN REPEAT AND SOCS BOX PROTEIN 2"/>
    <property type="match status" value="1"/>
</dbReference>
<sequence>MDAIETFKGIVRKGNADALREFLSANPDFINTKVPWSYGSPKIHQSSPLDYVINAPFHKLTDHADPADFVRVLLAAGSKVGGYNPPGKDTPLHGSVSLSLPRIAEALLDAGADLETTSTYPGIPIGTPLDFAVHFGMEACVDLLVSRGAEIKNLRMAAGSGDLDKTIHLLHDPSLTARDRIDGFRCAVLCGKEETAKVFINRGIDLHAEIDDATVLHHAAWHGSIKGVKLMIDFGASPAKKDPVHGSTPLGWAEYRLQLAGEQFTLNEVVAFLKPLTPTEP</sequence>
<dbReference type="Pfam" id="PF12796">
    <property type="entry name" value="Ank_2"/>
    <property type="match status" value="1"/>
</dbReference>
<feature type="repeat" description="ANK" evidence="3">
    <location>
        <begin position="211"/>
        <end position="243"/>
    </location>
</feature>
<reference evidence="4 5" key="1">
    <citation type="submission" date="2020-03" db="EMBL/GenBank/DDBJ databases">
        <title>Metabolic flexibility allows generalist bacteria to become dominant in a frequently disturbed ecosystem.</title>
        <authorList>
            <person name="Chen Y.-J."/>
            <person name="Leung P.M."/>
            <person name="Bay S.K."/>
            <person name="Hugenholtz P."/>
            <person name="Kessler A.J."/>
            <person name="Shelley G."/>
            <person name="Waite D.W."/>
            <person name="Cook P.L."/>
            <person name="Greening C."/>
        </authorList>
    </citation>
    <scope>NUCLEOTIDE SEQUENCE [LARGE SCALE GENOMIC DNA]</scope>
    <source>
        <strain evidence="4">SS_bin_28</strain>
    </source>
</reference>
<evidence type="ECO:0000313" key="4">
    <source>
        <dbReference type="EMBL" id="NNF05170.1"/>
    </source>
</evidence>
<dbReference type="EMBL" id="JABDJR010000004">
    <property type="protein sequence ID" value="NNF05170.1"/>
    <property type="molecule type" value="Genomic_DNA"/>
</dbReference>
<dbReference type="Proteomes" id="UP000547674">
    <property type="component" value="Unassembled WGS sequence"/>
</dbReference>
<keyword evidence="1" id="KW-0677">Repeat</keyword>
<gene>
    <name evidence="4" type="ORF">HKN21_00280</name>
</gene>
<evidence type="ECO:0008006" key="6">
    <source>
        <dbReference type="Google" id="ProtNLM"/>
    </source>
</evidence>